<dbReference type="SUPFAM" id="SSF48173">
    <property type="entry name" value="Cryptochrome/photolyase FAD-binding domain"/>
    <property type="match status" value="1"/>
</dbReference>
<evidence type="ECO:0000256" key="10">
    <source>
        <dbReference type="ARBA" id="ARBA00059220"/>
    </source>
</evidence>
<keyword evidence="16" id="KW-0456">Lyase</keyword>
<feature type="site" description="Electron transfer via tryptophanyl radical" evidence="13">
    <location>
        <position position="386"/>
    </location>
</feature>
<dbReference type="RefSeq" id="WP_132452720.1">
    <property type="nucleotide sequence ID" value="NZ_JAWIZJ010000001.1"/>
</dbReference>
<dbReference type="InterPro" id="IPR036134">
    <property type="entry name" value="Crypto/Photolyase_FAD-like_sf"/>
</dbReference>
<comment type="caution">
    <text evidence="16">The sequence shown here is derived from an EMBL/GenBank/DDBJ whole genome shotgun (WGS) entry which is preliminary data.</text>
</comment>
<dbReference type="EMBL" id="SMBY01000001">
    <property type="protein sequence ID" value="TCV08888.1"/>
    <property type="molecule type" value="Genomic_DNA"/>
</dbReference>
<comment type="catalytic activity">
    <reaction evidence="9">
        <text>cyclobutadipyrimidine (in DNA) = 2 pyrimidine residues (in DNA).</text>
        <dbReference type="EC" id="4.1.99.3"/>
    </reaction>
</comment>
<comment type="cofactor">
    <cofactor evidence="1">
        <name>(6R)-5,10-methylene-5,6,7,8-tetrahydrofolate</name>
        <dbReference type="ChEBI" id="CHEBI:15636"/>
    </cofactor>
</comment>
<comment type="similarity">
    <text evidence="2">Belongs to the DNA photolyase class-1 family.</text>
</comment>
<proteinExistence type="inferred from homology"/>
<dbReference type="FunFam" id="1.10.579.10:FF:000003">
    <property type="entry name" value="Deoxyribodipyrimidine photo-lyase"/>
    <property type="match status" value="1"/>
</dbReference>
<dbReference type="Gene3D" id="3.40.50.620">
    <property type="entry name" value="HUPs"/>
    <property type="match status" value="1"/>
</dbReference>
<dbReference type="InterPro" id="IPR006050">
    <property type="entry name" value="DNA_photolyase_N"/>
</dbReference>
<keyword evidence="7 14" id="KW-0157">Chromophore</keyword>
<dbReference type="Gene3D" id="1.25.40.80">
    <property type="match status" value="1"/>
</dbReference>
<evidence type="ECO:0000256" key="1">
    <source>
        <dbReference type="ARBA" id="ARBA00001932"/>
    </source>
</evidence>
<dbReference type="InterPro" id="IPR036155">
    <property type="entry name" value="Crypto/Photolyase_N_sf"/>
</dbReference>
<protein>
    <recommendedName>
        <fullName evidence="4">Deoxyribodipyrimidine photo-lyase</fullName>
        <ecNumber evidence="3">4.1.99.3</ecNumber>
    </recommendedName>
    <alternativeName>
        <fullName evidence="8">DNA photolyase</fullName>
    </alternativeName>
    <alternativeName>
        <fullName evidence="11">Photoreactivating enzyme</fullName>
    </alternativeName>
</protein>
<comment type="similarity">
    <text evidence="14">Belongs to the DNA photolyase family.</text>
</comment>
<dbReference type="SUPFAM" id="SSF52425">
    <property type="entry name" value="Cryptochrome/photolyase, N-terminal domain"/>
    <property type="match status" value="1"/>
</dbReference>
<dbReference type="PROSITE" id="PS51645">
    <property type="entry name" value="PHR_CRY_ALPHA_BETA"/>
    <property type="match status" value="1"/>
</dbReference>
<name>A0A4V2VTU1_9GAMM</name>
<keyword evidence="6 12" id="KW-0274">FAD</keyword>
<feature type="binding site" evidence="12">
    <location>
        <begin position="236"/>
        <end position="240"/>
    </location>
    <ligand>
        <name>FAD</name>
        <dbReference type="ChEBI" id="CHEBI:57692"/>
    </ligand>
</feature>
<dbReference type="PRINTS" id="PR00147">
    <property type="entry name" value="DNAPHOTLYASE"/>
</dbReference>
<dbReference type="GO" id="GO:0003677">
    <property type="term" value="F:DNA binding"/>
    <property type="evidence" value="ECO:0007669"/>
    <property type="project" value="TreeGrafter"/>
</dbReference>
<evidence type="ECO:0000256" key="3">
    <source>
        <dbReference type="ARBA" id="ARBA00013149"/>
    </source>
</evidence>
<evidence type="ECO:0000313" key="17">
    <source>
        <dbReference type="Proteomes" id="UP000295433"/>
    </source>
</evidence>
<dbReference type="PROSITE" id="PS00394">
    <property type="entry name" value="DNA_PHOTOLYASES_1_1"/>
    <property type="match status" value="1"/>
</dbReference>
<reference evidence="16 17" key="1">
    <citation type="submission" date="2019-03" db="EMBL/GenBank/DDBJ databases">
        <title>Genomic Encyclopedia of Type Strains, Phase IV (KMG-IV): sequencing the most valuable type-strain genomes for metagenomic binning, comparative biology and taxonomic classification.</title>
        <authorList>
            <person name="Goeker M."/>
        </authorList>
    </citation>
    <scope>NUCLEOTIDE SEQUENCE [LARGE SCALE GENOMIC DNA]</scope>
    <source>
        <strain evidence="16 17">DSM 16730</strain>
    </source>
</reference>
<keyword evidence="17" id="KW-1185">Reference proteome</keyword>
<evidence type="ECO:0000256" key="11">
    <source>
        <dbReference type="ARBA" id="ARBA00083107"/>
    </source>
</evidence>
<evidence type="ECO:0000259" key="15">
    <source>
        <dbReference type="PROSITE" id="PS51645"/>
    </source>
</evidence>
<evidence type="ECO:0000256" key="8">
    <source>
        <dbReference type="ARBA" id="ARBA00031671"/>
    </source>
</evidence>
<dbReference type="PANTHER" id="PTHR11455:SF9">
    <property type="entry name" value="CRYPTOCHROME CIRCADIAN CLOCK 5 ISOFORM X1"/>
    <property type="match status" value="1"/>
</dbReference>
<evidence type="ECO:0000256" key="2">
    <source>
        <dbReference type="ARBA" id="ARBA00005862"/>
    </source>
</evidence>
<evidence type="ECO:0000256" key="7">
    <source>
        <dbReference type="ARBA" id="ARBA00022991"/>
    </source>
</evidence>
<dbReference type="GO" id="GO:0071949">
    <property type="term" value="F:FAD binding"/>
    <property type="evidence" value="ECO:0007669"/>
    <property type="project" value="TreeGrafter"/>
</dbReference>
<evidence type="ECO:0000256" key="6">
    <source>
        <dbReference type="ARBA" id="ARBA00022827"/>
    </source>
</evidence>
<feature type="binding site" evidence="12">
    <location>
        <begin position="376"/>
        <end position="378"/>
    </location>
    <ligand>
        <name>FAD</name>
        <dbReference type="ChEBI" id="CHEBI:57692"/>
    </ligand>
</feature>
<feature type="binding site" evidence="12">
    <location>
        <position position="275"/>
    </location>
    <ligand>
        <name>FAD</name>
        <dbReference type="ChEBI" id="CHEBI:57692"/>
    </ligand>
</feature>
<dbReference type="Pfam" id="PF03441">
    <property type="entry name" value="FAD_binding_7"/>
    <property type="match status" value="1"/>
</dbReference>
<dbReference type="PROSITE" id="PS00691">
    <property type="entry name" value="DNA_PHOTOLYASES_1_2"/>
    <property type="match status" value="1"/>
</dbReference>
<dbReference type="InterPro" id="IPR014729">
    <property type="entry name" value="Rossmann-like_a/b/a_fold"/>
</dbReference>
<evidence type="ECO:0000256" key="9">
    <source>
        <dbReference type="ARBA" id="ARBA00033999"/>
    </source>
</evidence>
<evidence type="ECO:0000313" key="16">
    <source>
        <dbReference type="EMBL" id="TCV08888.1"/>
    </source>
</evidence>
<dbReference type="InterPro" id="IPR005101">
    <property type="entry name" value="Cryptochr/Photolyase_FAD-bd"/>
</dbReference>
<keyword evidence="5 12" id="KW-0285">Flavoprotein</keyword>
<dbReference type="EC" id="4.1.99.3" evidence="3"/>
<dbReference type="OrthoDB" id="9772484at2"/>
<organism evidence="16 17">
    <name type="scientific">Samsonia erythrinae</name>
    <dbReference type="NCBI Taxonomy" id="160434"/>
    <lineage>
        <taxon>Bacteria</taxon>
        <taxon>Pseudomonadati</taxon>
        <taxon>Pseudomonadota</taxon>
        <taxon>Gammaproteobacteria</taxon>
        <taxon>Enterobacterales</taxon>
        <taxon>Pectobacteriaceae</taxon>
        <taxon>Samsonia</taxon>
    </lineage>
</organism>
<dbReference type="PANTHER" id="PTHR11455">
    <property type="entry name" value="CRYPTOCHROME"/>
    <property type="match status" value="1"/>
</dbReference>
<evidence type="ECO:0000256" key="5">
    <source>
        <dbReference type="ARBA" id="ARBA00022630"/>
    </source>
</evidence>
<evidence type="ECO:0000256" key="14">
    <source>
        <dbReference type="RuleBase" id="RU004182"/>
    </source>
</evidence>
<feature type="site" description="Electron transfer via tryptophanyl radical" evidence="13">
    <location>
        <position position="363"/>
    </location>
</feature>
<dbReference type="GO" id="GO:0000719">
    <property type="term" value="P:photoreactive repair"/>
    <property type="evidence" value="ECO:0007669"/>
    <property type="project" value="UniProtKB-ARBA"/>
</dbReference>
<dbReference type="GO" id="GO:0009416">
    <property type="term" value="P:response to light stimulus"/>
    <property type="evidence" value="ECO:0007669"/>
    <property type="project" value="TreeGrafter"/>
</dbReference>
<dbReference type="NCBIfam" id="NF007955">
    <property type="entry name" value="PRK10674.1"/>
    <property type="match status" value="1"/>
</dbReference>
<dbReference type="GO" id="GO:0003904">
    <property type="term" value="F:deoxyribodipyrimidine photo-lyase activity"/>
    <property type="evidence" value="ECO:0007669"/>
    <property type="project" value="UniProtKB-EC"/>
</dbReference>
<comment type="function">
    <text evidence="10">Involved in repair of UV radiation-induced DNA damage. Catalyzes the light-dependent monomerization (300-600 nm) of cyclobutyl pyrimidine dimers (in cis-syn configuration), which are formed between adjacent bases on the same DNA strand upon exposure to ultraviolet radiation.</text>
</comment>
<dbReference type="InterPro" id="IPR002081">
    <property type="entry name" value="Cryptochrome/DNA_photolyase_1"/>
</dbReference>
<evidence type="ECO:0000256" key="13">
    <source>
        <dbReference type="PIRSR" id="PIRSR602081-2"/>
    </source>
</evidence>
<evidence type="ECO:0000256" key="12">
    <source>
        <dbReference type="PIRSR" id="PIRSR602081-1"/>
    </source>
</evidence>
<feature type="domain" description="Photolyase/cryptochrome alpha/beta" evidence="15">
    <location>
        <begin position="2"/>
        <end position="135"/>
    </location>
</feature>
<accession>A0A4V2VTU1</accession>
<gene>
    <name evidence="16" type="ORF">EDC54_101405</name>
</gene>
<dbReference type="Pfam" id="PF00875">
    <property type="entry name" value="DNA_photolyase"/>
    <property type="match status" value="1"/>
</dbReference>
<feature type="binding site" evidence="12">
    <location>
        <position position="224"/>
    </location>
    <ligand>
        <name>FAD</name>
        <dbReference type="ChEBI" id="CHEBI:57692"/>
    </ligand>
</feature>
<sequence length="488" mass="56088">MSTHVVWLRNDLRVTDNLALHAACQDPDATVLALFIATPAQWEKHAMAPRQAAFLLDNLRVVQHALAEKGIPLHYHECPDFAASVDWLVQFCARRQVTDLFYNYQYEINERLRDKQVKTRLAGSVNCHGYHDSLLLPPGSVLNGSGEMYKVFTPFRQAFIKRLLAADTACAPAPDVRGEPISDMAALSPFSYPRREVDSDDFPPGERAALQSLRRFCREQAQDYDKRRDFPALPGTSKLSPYLALGILSPRQCVSRLLAENPEMLERREGGAFIWFNELVWREFYRHLIVFWPALCKHRPFTAWTQWVKWRVSPEALSAWQQGKTGYPIVDAAMRQLNETGWIHNRLRMICASFLVKDLLIDWREGERYFMSQLLDGDLAANNGGWQWAASTGTDAVPYFRIFNPTTQGERFDPDGRFIRHWLPELAAVPDNDIHQPHRWADKQQHQLNYPQPIVDHKKARQETLAAFEAAKNAGMADNEQEERSQYA</sequence>
<dbReference type="Proteomes" id="UP000295433">
    <property type="component" value="Unassembled WGS sequence"/>
</dbReference>
<dbReference type="InterPro" id="IPR018394">
    <property type="entry name" value="DNA_photolyase_1_CS_C"/>
</dbReference>
<feature type="site" description="Electron transfer via tryptophanyl radical" evidence="13">
    <location>
        <position position="310"/>
    </location>
</feature>
<dbReference type="Gene3D" id="1.10.579.10">
    <property type="entry name" value="DNA Cyclobutane Dipyrimidine Photolyase, subunit A, domain 3"/>
    <property type="match status" value="1"/>
</dbReference>
<evidence type="ECO:0000256" key="4">
    <source>
        <dbReference type="ARBA" id="ARBA00014046"/>
    </source>
</evidence>
<comment type="cofactor">
    <cofactor evidence="12">
        <name>FAD</name>
        <dbReference type="ChEBI" id="CHEBI:57692"/>
    </cofactor>
    <text evidence="12">Binds 1 FAD per subunit.</text>
</comment>
<feature type="binding site" evidence="12">
    <location>
        <begin position="278"/>
        <end position="285"/>
    </location>
    <ligand>
        <name>FAD</name>
        <dbReference type="ChEBI" id="CHEBI:57692"/>
    </ligand>
</feature>
<dbReference type="AlphaFoldDB" id="A0A4V2VTU1"/>